<feature type="non-terminal residue" evidence="1">
    <location>
        <position position="397"/>
    </location>
</feature>
<gene>
    <name evidence="1" type="ORF">LCGC14_1590610</name>
</gene>
<proteinExistence type="predicted"/>
<evidence type="ECO:0008006" key="2">
    <source>
        <dbReference type="Google" id="ProtNLM"/>
    </source>
</evidence>
<organism evidence="1">
    <name type="scientific">marine sediment metagenome</name>
    <dbReference type="NCBI Taxonomy" id="412755"/>
    <lineage>
        <taxon>unclassified sequences</taxon>
        <taxon>metagenomes</taxon>
        <taxon>ecological metagenomes</taxon>
    </lineage>
</organism>
<name>A0A0F9KUT0_9ZZZZ</name>
<evidence type="ECO:0000313" key="1">
    <source>
        <dbReference type="EMBL" id="KKM25878.1"/>
    </source>
</evidence>
<accession>A0A0F9KUT0</accession>
<reference evidence="1" key="1">
    <citation type="journal article" date="2015" name="Nature">
        <title>Complex archaea that bridge the gap between prokaryotes and eukaryotes.</title>
        <authorList>
            <person name="Spang A."/>
            <person name="Saw J.H."/>
            <person name="Jorgensen S.L."/>
            <person name="Zaremba-Niedzwiedzka K."/>
            <person name="Martijn J."/>
            <person name="Lind A.E."/>
            <person name="van Eijk R."/>
            <person name="Schleper C."/>
            <person name="Guy L."/>
            <person name="Ettema T.J."/>
        </authorList>
    </citation>
    <scope>NUCLEOTIDE SEQUENCE</scope>
</reference>
<protein>
    <recommendedName>
        <fullName evidence="2">Calcineurin-like phosphoesterase domain-containing protein</fullName>
    </recommendedName>
</protein>
<comment type="caution">
    <text evidence="1">The sequence shown here is derived from an EMBL/GenBank/DDBJ whole genome shotgun (WGS) entry which is preliminary data.</text>
</comment>
<dbReference type="AlphaFoldDB" id="A0A0F9KUT0"/>
<dbReference type="EMBL" id="LAZR01012623">
    <property type="protein sequence ID" value="KKM25878.1"/>
    <property type="molecule type" value="Genomic_DNA"/>
</dbReference>
<sequence length="397" mass="44621">MHNSVPPESWEEVKVLLAGGMVAEDIAAIVKPKYGGPSGSTIRRYLQEHPELRTHSPEDVAKAKEINLPPGPADWDEAEWTKRSTEFLAQHAPLPPVPAHIAAIRKEEMGFKTPQTAIALFSDYHFGSKIDPRVSGGLAEYSTAIARLRLARWRDTLLRFTQMNQLAVTVDDLVLFALGDELEGHGKMFGTQAFQMDQTAFFQYMGFITDMEEIILSMLNRYKTVTIFKVYGNHGRMATGWKDWYGPDNMEMMAWEHIGDRLRATTGGEWSYSRNGTHLLTGGRVNLCISRSWFVMADIQGWLFYARHGHGIGDLKRTYTGAYDHKLRMNSITGRIINYMVKGHLHEAQNVEGEIGGSIIQNGSFVGPSMLTLERNAAVANVPSQEFYLLHPKYGLT</sequence>
<dbReference type="SUPFAM" id="SSF56300">
    <property type="entry name" value="Metallo-dependent phosphatases"/>
    <property type="match status" value="1"/>
</dbReference>
<dbReference type="InterPro" id="IPR029052">
    <property type="entry name" value="Metallo-depent_PP-like"/>
</dbReference>